<dbReference type="EMBL" id="WJXW01000004">
    <property type="protein sequence ID" value="KAF9737308.1"/>
    <property type="molecule type" value="Genomic_DNA"/>
</dbReference>
<keyword evidence="4" id="KW-1185">Reference proteome</keyword>
<feature type="compositionally biased region" description="Polar residues" evidence="2">
    <location>
        <begin position="101"/>
        <end position="111"/>
    </location>
</feature>
<evidence type="ECO:0000256" key="1">
    <source>
        <dbReference type="SAM" id="Coils"/>
    </source>
</evidence>
<reference evidence="3" key="1">
    <citation type="journal article" date="2020" name="Mol. Plant Microbe Interact.">
        <title>Genome Sequence of the Biocontrol Agent Coniothyrium minitans strain Conio (IMI 134523).</title>
        <authorList>
            <person name="Patel D."/>
            <person name="Shittu T.A."/>
            <person name="Baroncelli R."/>
            <person name="Muthumeenakshi S."/>
            <person name="Osborne T.H."/>
            <person name="Janganan T.K."/>
            <person name="Sreenivasaprasad S."/>
        </authorList>
    </citation>
    <scope>NUCLEOTIDE SEQUENCE</scope>
    <source>
        <strain evidence="3">Conio</strain>
    </source>
</reference>
<protein>
    <submittedName>
        <fullName evidence="3">Uncharacterized protein</fullName>
    </submittedName>
</protein>
<feature type="coiled-coil region" evidence="1">
    <location>
        <begin position="162"/>
        <end position="189"/>
    </location>
</feature>
<dbReference type="Proteomes" id="UP000756921">
    <property type="component" value="Unassembled WGS sequence"/>
</dbReference>
<gene>
    <name evidence="3" type="ORF">PMIN01_05087</name>
</gene>
<feature type="compositionally biased region" description="Polar residues" evidence="2">
    <location>
        <begin position="75"/>
        <end position="85"/>
    </location>
</feature>
<keyword evidence="1" id="KW-0175">Coiled coil</keyword>
<sequence>MSRFFNSSPSSETLQQRRARDPDAALPSRQSSYSTLDRPSPGVASPRVRGSSVTRGRWVSPEPTRTNLFLGVSPEQASVSNSCTQMRPPGSNVHDNAPASRRSSNSPFFPHTSQPAYPFGSPAEGMSKASSRRFMGAVSPVGSDEGIPASVTAPRLAGGTSMDKRTATIKLLQKRMDSLLREARKKMNSKTYEGLFDQMLSRRIGWPREVQMKAEEDRLRTNVETLRDSIMQFDINSKIAGTGNAAEQSEKKQMPANSTTSLPKDTVSADNDDEQSGTLDSLAQMTQVLEKKVRQDSMESMARDLSVLADGFVESKMETMPILLKQIVDDLGSMHATNKELVELFNQKAPAQSPFLASAKTPFITLAPNPGSKPPIEHGIGSQTDETNGRDPFRFAPASGASAVGRPRFTKDDQIATLKDQLQNSQSEHDFWKQLHQNTEQGLRKRKYSGIKRHQDVSRRAALHPAAPSSRDRFSPRPMLRPAEPSGRLSRPASSAAPSASGLGLFSGVNQGSTTQPATDSLFGNAGNLPKHLGEGFFGSLGNPEPSNLFEYMGKPVTEGPLRNLPHGPDPFTYGGSGSAAPGSLFAPSAPSSGLFTVTRQPGGNAMPGSFPAGGERPPSGGAWLFGDRETQATDGWKGIPSLFRPSTESQNGRPNSKPSMTGDSIFGGPLNTHFTRTIFYTNPNQGARVARVEDCLSGEEDV</sequence>
<feature type="compositionally biased region" description="Polar residues" evidence="2">
    <location>
        <begin position="645"/>
        <end position="663"/>
    </location>
</feature>
<feature type="compositionally biased region" description="Polar residues" evidence="2">
    <location>
        <begin position="1"/>
        <end position="16"/>
    </location>
</feature>
<dbReference type="AlphaFoldDB" id="A0A9P6GLI9"/>
<feature type="compositionally biased region" description="Low complexity" evidence="2">
    <location>
        <begin position="485"/>
        <end position="504"/>
    </location>
</feature>
<comment type="caution">
    <text evidence="3">The sequence shown here is derived from an EMBL/GenBank/DDBJ whole genome shotgun (WGS) entry which is preliminary data.</text>
</comment>
<evidence type="ECO:0000313" key="4">
    <source>
        <dbReference type="Proteomes" id="UP000756921"/>
    </source>
</evidence>
<evidence type="ECO:0000256" key="2">
    <source>
        <dbReference type="SAM" id="MobiDB-lite"/>
    </source>
</evidence>
<feature type="region of interest" description="Disordered" evidence="2">
    <location>
        <begin position="241"/>
        <end position="279"/>
    </location>
</feature>
<evidence type="ECO:0000313" key="3">
    <source>
        <dbReference type="EMBL" id="KAF9737308.1"/>
    </source>
</evidence>
<feature type="compositionally biased region" description="Polar residues" evidence="2">
    <location>
        <begin position="508"/>
        <end position="519"/>
    </location>
</feature>
<feature type="region of interest" description="Disordered" evidence="2">
    <location>
        <begin position="368"/>
        <end position="408"/>
    </location>
</feature>
<organism evidence="3 4">
    <name type="scientific">Paraphaeosphaeria minitans</name>
    <dbReference type="NCBI Taxonomy" id="565426"/>
    <lineage>
        <taxon>Eukaryota</taxon>
        <taxon>Fungi</taxon>
        <taxon>Dikarya</taxon>
        <taxon>Ascomycota</taxon>
        <taxon>Pezizomycotina</taxon>
        <taxon>Dothideomycetes</taxon>
        <taxon>Pleosporomycetidae</taxon>
        <taxon>Pleosporales</taxon>
        <taxon>Massarineae</taxon>
        <taxon>Didymosphaeriaceae</taxon>
        <taxon>Paraphaeosphaeria</taxon>
    </lineage>
</organism>
<feature type="region of interest" description="Disordered" evidence="2">
    <location>
        <begin position="1"/>
        <end position="111"/>
    </location>
</feature>
<dbReference type="OrthoDB" id="10583533at2759"/>
<feature type="region of interest" description="Disordered" evidence="2">
    <location>
        <begin position="637"/>
        <end position="669"/>
    </location>
</feature>
<name>A0A9P6GLI9_9PLEO</name>
<feature type="region of interest" description="Disordered" evidence="2">
    <location>
        <begin position="438"/>
        <end position="521"/>
    </location>
</feature>
<accession>A0A9P6GLI9</accession>
<feature type="compositionally biased region" description="Polar residues" evidence="2">
    <location>
        <begin position="28"/>
        <end position="37"/>
    </location>
</feature>
<proteinExistence type="predicted"/>